<keyword evidence="2" id="KW-1133">Transmembrane helix</keyword>
<reference evidence="4" key="1">
    <citation type="submission" date="2015-10" db="EMBL/GenBank/DDBJ databases">
        <authorList>
            <person name="Devillers H."/>
        </authorList>
    </citation>
    <scope>NUCLEOTIDE SEQUENCE [LARGE SCALE GENOMIC DNA]</scope>
</reference>
<dbReference type="OrthoDB" id="4034832at2759"/>
<protein>
    <submittedName>
        <fullName evidence="3">LAQU0S04e00496g1_1</fullName>
    </submittedName>
</protein>
<name>A0A0P1KPB0_9SACH</name>
<proteinExistence type="predicted"/>
<evidence type="ECO:0000313" key="4">
    <source>
        <dbReference type="Proteomes" id="UP000236544"/>
    </source>
</evidence>
<gene>
    <name evidence="3" type="ORF">LAQU0_S04e00496g</name>
</gene>
<feature type="compositionally biased region" description="Polar residues" evidence="1">
    <location>
        <begin position="125"/>
        <end position="134"/>
    </location>
</feature>
<keyword evidence="2" id="KW-0472">Membrane</keyword>
<dbReference type="EMBL" id="LN890563">
    <property type="protein sequence ID" value="CUS21774.1"/>
    <property type="molecule type" value="Genomic_DNA"/>
</dbReference>
<organism evidence="3 4">
    <name type="scientific">Lachancea quebecensis</name>
    <dbReference type="NCBI Taxonomy" id="1654605"/>
    <lineage>
        <taxon>Eukaryota</taxon>
        <taxon>Fungi</taxon>
        <taxon>Dikarya</taxon>
        <taxon>Ascomycota</taxon>
        <taxon>Saccharomycotina</taxon>
        <taxon>Saccharomycetes</taxon>
        <taxon>Saccharomycetales</taxon>
        <taxon>Saccharomycetaceae</taxon>
        <taxon>Lachancea</taxon>
    </lineage>
</organism>
<feature type="transmembrane region" description="Helical" evidence="2">
    <location>
        <begin position="20"/>
        <end position="43"/>
    </location>
</feature>
<keyword evidence="4" id="KW-1185">Reference proteome</keyword>
<keyword evidence="2" id="KW-0812">Transmembrane</keyword>
<dbReference type="Proteomes" id="UP000236544">
    <property type="component" value="Unassembled WGS sequence"/>
</dbReference>
<accession>A0A0P1KPB0</accession>
<sequence length="181" mass="19414">MTQVLELFQYAWLMVTFAAKLARIGLCTLVVMLLGPLIALYMYDVMLYAWRVAVNGRIAAETEFSGTSKPLGPGGANREGAQTRAPIEALAYDTAPAGGSESESEIAYHSDSAPDSDAEWEMSMTPPSSSQNPRQIPPRFGAIKGSYTRLSDLITVTISTGADGDCVEGRDQEVTLVSSRA</sequence>
<feature type="region of interest" description="Disordered" evidence="1">
    <location>
        <begin position="92"/>
        <end position="137"/>
    </location>
</feature>
<evidence type="ECO:0000313" key="3">
    <source>
        <dbReference type="EMBL" id="CUS21774.1"/>
    </source>
</evidence>
<evidence type="ECO:0000256" key="2">
    <source>
        <dbReference type="SAM" id="Phobius"/>
    </source>
</evidence>
<evidence type="ECO:0000256" key="1">
    <source>
        <dbReference type="SAM" id="MobiDB-lite"/>
    </source>
</evidence>
<dbReference type="AlphaFoldDB" id="A0A0P1KPB0"/>